<dbReference type="Gene3D" id="3.10.105.10">
    <property type="entry name" value="Dipeptide-binding Protein, Domain 3"/>
    <property type="match status" value="1"/>
</dbReference>
<reference evidence="3" key="1">
    <citation type="journal article" date="2019" name="Int. J. Syst. Evol. Microbiol.">
        <title>The Global Catalogue of Microorganisms (GCM) 10K type strain sequencing project: providing services to taxonomists for standard genome sequencing and annotation.</title>
        <authorList>
            <consortium name="The Broad Institute Genomics Platform"/>
            <consortium name="The Broad Institute Genome Sequencing Center for Infectious Disease"/>
            <person name="Wu L."/>
            <person name="Ma J."/>
        </authorList>
    </citation>
    <scope>NUCLEOTIDE SEQUENCE [LARGE SCALE GENOMIC DNA]</scope>
    <source>
        <strain evidence="3">CCUG 53903</strain>
    </source>
</reference>
<evidence type="ECO:0000259" key="1">
    <source>
        <dbReference type="Pfam" id="PF00496"/>
    </source>
</evidence>
<dbReference type="PIRSF" id="PIRSF002741">
    <property type="entry name" value="MppA"/>
    <property type="match status" value="1"/>
</dbReference>
<comment type="caution">
    <text evidence="2">The sequence shown here is derived from an EMBL/GenBank/DDBJ whole genome shotgun (WGS) entry which is preliminary data.</text>
</comment>
<dbReference type="Pfam" id="PF00496">
    <property type="entry name" value="SBP_bac_5"/>
    <property type="match status" value="1"/>
</dbReference>
<feature type="domain" description="Solute-binding protein family 5" evidence="1">
    <location>
        <begin position="67"/>
        <end position="446"/>
    </location>
</feature>
<organism evidence="2 3">
    <name type="scientific">Nonomuraea insulae</name>
    <dbReference type="NCBI Taxonomy" id="1616787"/>
    <lineage>
        <taxon>Bacteria</taxon>
        <taxon>Bacillati</taxon>
        <taxon>Actinomycetota</taxon>
        <taxon>Actinomycetes</taxon>
        <taxon>Streptosporangiales</taxon>
        <taxon>Streptosporangiaceae</taxon>
        <taxon>Nonomuraea</taxon>
    </lineage>
</organism>
<dbReference type="EMBL" id="JBHSPA010000038">
    <property type="protein sequence ID" value="MFC5828623.1"/>
    <property type="molecule type" value="Genomic_DNA"/>
</dbReference>
<dbReference type="InterPro" id="IPR030678">
    <property type="entry name" value="Peptide/Ni-bd"/>
</dbReference>
<protein>
    <submittedName>
        <fullName evidence="2">ABC transporter substrate-binding protein</fullName>
    </submittedName>
</protein>
<dbReference type="InterPro" id="IPR039424">
    <property type="entry name" value="SBP_5"/>
</dbReference>
<dbReference type="PANTHER" id="PTHR30290">
    <property type="entry name" value="PERIPLASMIC BINDING COMPONENT OF ABC TRANSPORTER"/>
    <property type="match status" value="1"/>
</dbReference>
<accession>A0ABW1CUN6</accession>
<keyword evidence="3" id="KW-1185">Reference proteome</keyword>
<sequence length="536" mass="56511">AGPAGGAPSGPAAAPATGGTLRVLANADFSHLDPVRGFDGGVNNFYRLIYRGLTMFDAAGPNADGTKIVADLATDTGKPSDGAKTWTYTLKDNLFFEDGTPINSEAVKFGISRAFDPEAGIGSPYAKLLLDAPKDYKGPYESGDLDTIETPDAKTIVFHLKKPFADFPSALALGNFTPFPKGTGAAAAFDTKPIASGPYKVASYQRNASLKLVRNPRWKADTDTVRAAKPDAFEWTFGLDPATMDERMLAGQGADTDAIAASLQAAAVARAQTPQIKARTLSGLNGCTTYMSLNTTKKYLGDVRVRQAINYAVNKDTVVAGMGGSTLAAKGTSIQPPTVAGRVDYDPYPYNVEQAKKLLAEAGLSGGFSLELDTRPVPKMSAVAVAIQEALKQVNIDVKINNVDTSTFYEVIGTPAKQKDMAVTGWCPDWASGATFLPPLFDGRNITAKGNANLAQINDKGINARIDEIADMAEVEQANAAYGELDKEIMKLAPIVPLAYEKLTLLVGTNIAGAYMSNAYSGGIDLVSVGLAKPTK</sequence>
<dbReference type="SUPFAM" id="SSF53850">
    <property type="entry name" value="Periplasmic binding protein-like II"/>
    <property type="match status" value="1"/>
</dbReference>
<gene>
    <name evidence="2" type="ORF">ACFPZ3_32545</name>
</gene>
<dbReference type="PANTHER" id="PTHR30290:SF83">
    <property type="entry name" value="ABC TRANSPORTER SUBSTRATE-BINDING PROTEIN"/>
    <property type="match status" value="1"/>
</dbReference>
<dbReference type="RefSeq" id="WP_379518125.1">
    <property type="nucleotide sequence ID" value="NZ_JBHSPA010000038.1"/>
</dbReference>
<evidence type="ECO:0000313" key="3">
    <source>
        <dbReference type="Proteomes" id="UP001596058"/>
    </source>
</evidence>
<proteinExistence type="predicted"/>
<evidence type="ECO:0000313" key="2">
    <source>
        <dbReference type="EMBL" id="MFC5828623.1"/>
    </source>
</evidence>
<dbReference type="Proteomes" id="UP001596058">
    <property type="component" value="Unassembled WGS sequence"/>
</dbReference>
<feature type="non-terminal residue" evidence="2">
    <location>
        <position position="1"/>
    </location>
</feature>
<dbReference type="InterPro" id="IPR000914">
    <property type="entry name" value="SBP_5_dom"/>
</dbReference>
<dbReference type="CDD" id="cd08506">
    <property type="entry name" value="PBP2_clavulanate_OppA2"/>
    <property type="match status" value="1"/>
</dbReference>
<name>A0ABW1CUN6_9ACTN</name>
<dbReference type="Gene3D" id="3.40.190.10">
    <property type="entry name" value="Periplasmic binding protein-like II"/>
    <property type="match status" value="1"/>
</dbReference>